<dbReference type="InterPro" id="IPR004147">
    <property type="entry name" value="ABC1_dom"/>
</dbReference>
<evidence type="ECO:0000256" key="2">
    <source>
        <dbReference type="ARBA" id="ARBA00022679"/>
    </source>
</evidence>
<dbReference type="CDD" id="cd13970">
    <property type="entry name" value="ABC1_ADCK3"/>
    <property type="match status" value="1"/>
</dbReference>
<keyword evidence="6" id="KW-0418">Kinase</keyword>
<dbReference type="Pfam" id="PF03109">
    <property type="entry name" value="ABC1"/>
    <property type="match status" value="1"/>
</dbReference>
<keyword evidence="3" id="KW-0547">Nucleotide-binding</keyword>
<dbReference type="SUPFAM" id="SSF56112">
    <property type="entry name" value="Protein kinase-like (PK-like)"/>
    <property type="match status" value="1"/>
</dbReference>
<dbReference type="Gene3D" id="1.10.510.10">
    <property type="entry name" value="Transferase(Phosphotransferase) domain 1"/>
    <property type="match status" value="1"/>
</dbReference>
<dbReference type="InterPro" id="IPR034646">
    <property type="entry name" value="ADCK3_dom"/>
</dbReference>
<evidence type="ECO:0000313" key="6">
    <source>
        <dbReference type="EMBL" id="WXG67091.1"/>
    </source>
</evidence>
<protein>
    <submittedName>
        <fullName evidence="6">AarF/ABC1/UbiB kinase family protein</fullName>
        <ecNumber evidence="6">2.7.-.-</ecNumber>
    </submittedName>
</protein>
<keyword evidence="7" id="KW-1185">Reference proteome</keyword>
<reference evidence="6 7" key="1">
    <citation type="submission" date="2024-03" db="EMBL/GenBank/DDBJ databases">
        <title>Natural products discovery in diverse microorganisms through a two-stage MS feature dereplication strategy.</title>
        <authorList>
            <person name="Zhang R."/>
        </authorList>
    </citation>
    <scope>NUCLEOTIDE SEQUENCE [LARGE SCALE GENOMIC DNA]</scope>
    <source>
        <strain evidence="6 7">18930</strain>
    </source>
</reference>
<evidence type="ECO:0000313" key="7">
    <source>
        <dbReference type="Proteomes" id="UP001432000"/>
    </source>
</evidence>
<evidence type="ECO:0000256" key="3">
    <source>
        <dbReference type="ARBA" id="ARBA00022741"/>
    </source>
</evidence>
<keyword evidence="2 6" id="KW-0808">Transferase</keyword>
<dbReference type="Proteomes" id="UP001432000">
    <property type="component" value="Chromosome"/>
</dbReference>
<comment type="similarity">
    <text evidence="1">Belongs to the protein kinase superfamily. ADCK protein kinase family.</text>
</comment>
<organism evidence="6 7">
    <name type="scientific">Rhodococcus sovatensis</name>
    <dbReference type="NCBI Taxonomy" id="1805840"/>
    <lineage>
        <taxon>Bacteria</taxon>
        <taxon>Bacillati</taxon>
        <taxon>Actinomycetota</taxon>
        <taxon>Actinomycetes</taxon>
        <taxon>Mycobacteriales</taxon>
        <taxon>Nocardiaceae</taxon>
        <taxon>Rhodococcus</taxon>
    </lineage>
</organism>
<evidence type="ECO:0000256" key="4">
    <source>
        <dbReference type="ARBA" id="ARBA00022840"/>
    </source>
</evidence>
<dbReference type="PROSITE" id="PS50011">
    <property type="entry name" value="PROTEIN_KINASE_DOM"/>
    <property type="match status" value="1"/>
</dbReference>
<dbReference type="GO" id="GO:0016301">
    <property type="term" value="F:kinase activity"/>
    <property type="evidence" value="ECO:0007669"/>
    <property type="project" value="UniProtKB-KW"/>
</dbReference>
<dbReference type="InterPro" id="IPR000719">
    <property type="entry name" value="Prot_kinase_dom"/>
</dbReference>
<proteinExistence type="inferred from homology"/>
<dbReference type="InterPro" id="IPR051409">
    <property type="entry name" value="Atypical_kinase_ADCK"/>
</dbReference>
<accession>A0ABZ2PH82</accession>
<evidence type="ECO:0000259" key="5">
    <source>
        <dbReference type="PROSITE" id="PS50011"/>
    </source>
</evidence>
<dbReference type="PANTHER" id="PTHR43851:SF3">
    <property type="entry name" value="COENZYME Q8"/>
    <property type="match status" value="1"/>
</dbReference>
<evidence type="ECO:0000256" key="1">
    <source>
        <dbReference type="ARBA" id="ARBA00009670"/>
    </source>
</evidence>
<keyword evidence="4" id="KW-0067">ATP-binding</keyword>
<gene>
    <name evidence="6" type="ORF">WDS16_17740</name>
</gene>
<dbReference type="PANTHER" id="PTHR43851">
    <property type="match status" value="1"/>
</dbReference>
<sequence length="465" mass="51758">MPERSREHHLPTSRLARGGALGRAVAGQAARTAGTRMSMVGRSEALRARIAENASIQAADQLVNVLGGMKGAAMKLGQMLSVLDLALVPDEHRERFQAKLAALRDQAPQVPFDSMRNVIEEDLGRTLEDAFATFDATPIAAASIGQVYRAELAGGREVAVKVQYPGVDKAIRADMKNLALFLKFWRSTVPSITASALIEELRVNFERELDYVEEARTQHLLARRFAGHPFIAVPDAIAELSTPRVLVTEYVRGQTFSHIATLSADERNRIGEIIYRFYIGSLFRHDEFCGDPHPGNVLLCEDGRVGFVDFGLYKRMLHEHVQFELECFRAAAEERGEDLLAAMIERGIVEPDAGVTADECLDYTYAAAEWNLVDDTFTVTPSLASEGMLLAVDPRGTQFRGMKSQTLPPEHLFSRRADFMTFGVLGQLNATANWHRIAREWMYGEPPVTTLGRIEHHWRSVHDVD</sequence>
<dbReference type="InterPro" id="IPR011009">
    <property type="entry name" value="Kinase-like_dom_sf"/>
</dbReference>
<feature type="domain" description="Protein kinase" evidence="5">
    <location>
        <begin position="133"/>
        <end position="465"/>
    </location>
</feature>
<dbReference type="EMBL" id="CP147846">
    <property type="protein sequence ID" value="WXG67091.1"/>
    <property type="molecule type" value="Genomic_DNA"/>
</dbReference>
<name>A0ABZ2PH82_9NOCA</name>
<dbReference type="RefSeq" id="WP_338886515.1">
    <property type="nucleotide sequence ID" value="NZ_CP147846.1"/>
</dbReference>
<dbReference type="EC" id="2.7.-.-" evidence="6"/>